<evidence type="ECO:0000313" key="3">
    <source>
        <dbReference type="Proteomes" id="UP000189761"/>
    </source>
</evidence>
<feature type="transmembrane region" description="Helical" evidence="1">
    <location>
        <begin position="33"/>
        <end position="54"/>
    </location>
</feature>
<dbReference type="PANTHER" id="PTHR38441:SF1">
    <property type="entry name" value="MEMBRANE PROTEIN"/>
    <property type="match status" value="1"/>
</dbReference>
<evidence type="ECO:0000313" key="2">
    <source>
        <dbReference type="EMBL" id="OOP66706.1"/>
    </source>
</evidence>
<protein>
    <recommendedName>
        <fullName evidence="4">DUF485 domain-containing protein</fullName>
    </recommendedName>
</protein>
<reference evidence="2 3" key="1">
    <citation type="submission" date="2017-01" db="EMBL/GenBank/DDBJ databases">
        <title>Draft genome sequence of Bacillus oleronius.</title>
        <authorList>
            <person name="Allam M."/>
        </authorList>
    </citation>
    <scope>NUCLEOTIDE SEQUENCE [LARGE SCALE GENOMIC DNA]</scope>
    <source>
        <strain evidence="2 3">DSM 9356</strain>
    </source>
</reference>
<evidence type="ECO:0000256" key="1">
    <source>
        <dbReference type="SAM" id="Phobius"/>
    </source>
</evidence>
<keyword evidence="1" id="KW-0812">Transmembrane</keyword>
<feature type="transmembrane region" description="Helical" evidence="1">
    <location>
        <begin position="66"/>
        <end position="88"/>
    </location>
</feature>
<dbReference type="AlphaFoldDB" id="A0A8E2IB56"/>
<evidence type="ECO:0008006" key="4">
    <source>
        <dbReference type="Google" id="ProtNLM"/>
    </source>
</evidence>
<comment type="caution">
    <text evidence="2">The sequence shown here is derived from an EMBL/GenBank/DDBJ whole genome shotgun (WGS) entry which is preliminary data.</text>
</comment>
<gene>
    <name evidence="2" type="ORF">BWZ43_19655</name>
</gene>
<organism evidence="2 3">
    <name type="scientific">Heyndrickxia oleronia</name>
    <dbReference type="NCBI Taxonomy" id="38875"/>
    <lineage>
        <taxon>Bacteria</taxon>
        <taxon>Bacillati</taxon>
        <taxon>Bacillota</taxon>
        <taxon>Bacilli</taxon>
        <taxon>Bacillales</taxon>
        <taxon>Bacillaceae</taxon>
        <taxon>Heyndrickxia</taxon>
    </lineage>
</organism>
<dbReference type="EMBL" id="MTLA01000274">
    <property type="protein sequence ID" value="OOP66706.1"/>
    <property type="molecule type" value="Genomic_DNA"/>
</dbReference>
<dbReference type="RefSeq" id="WP_058003683.1">
    <property type="nucleotide sequence ID" value="NZ_CP065424.1"/>
</dbReference>
<keyword evidence="1" id="KW-0472">Membrane</keyword>
<keyword evidence="1" id="KW-1133">Transmembrane helix</keyword>
<dbReference type="Proteomes" id="UP000189761">
    <property type="component" value="Unassembled WGS sequence"/>
</dbReference>
<dbReference type="Pfam" id="PF04341">
    <property type="entry name" value="DUF485"/>
    <property type="match status" value="1"/>
</dbReference>
<proteinExistence type="predicted"/>
<sequence>MPKKDNNDQTSIDFEKIASSNKFQQLMTSKKKFIVPLTIFFLVFYFTLPFLTSYSNILNKIAFGDISWAWVFAFAQFIMTWVLCIVYVKKASYFDKLADEVIEENKKKGEISA</sequence>
<dbReference type="InterPro" id="IPR007436">
    <property type="entry name" value="DUF485"/>
</dbReference>
<accession>A0A8E2IB56</accession>
<dbReference type="PANTHER" id="PTHR38441">
    <property type="entry name" value="INTEGRAL MEMBRANE PROTEIN-RELATED"/>
    <property type="match status" value="1"/>
</dbReference>
<keyword evidence="3" id="KW-1185">Reference proteome</keyword>
<name>A0A8E2IB56_9BACI</name>